<dbReference type="Gene3D" id="3.60.40.10">
    <property type="entry name" value="PPM-type phosphatase domain"/>
    <property type="match status" value="1"/>
</dbReference>
<dbReference type="GO" id="GO:0004722">
    <property type="term" value="F:protein serine/threonine phosphatase activity"/>
    <property type="evidence" value="ECO:0007669"/>
    <property type="project" value="InterPro"/>
</dbReference>
<name>A0A1E7EUC1_9STRA</name>
<organism evidence="3 4">
    <name type="scientific">Fragilariopsis cylindrus CCMP1102</name>
    <dbReference type="NCBI Taxonomy" id="635003"/>
    <lineage>
        <taxon>Eukaryota</taxon>
        <taxon>Sar</taxon>
        <taxon>Stramenopiles</taxon>
        <taxon>Ochrophyta</taxon>
        <taxon>Bacillariophyta</taxon>
        <taxon>Bacillariophyceae</taxon>
        <taxon>Bacillariophycidae</taxon>
        <taxon>Bacillariales</taxon>
        <taxon>Bacillariaceae</taxon>
        <taxon>Fragilariopsis</taxon>
    </lineage>
</organism>
<evidence type="ECO:0000313" key="3">
    <source>
        <dbReference type="EMBL" id="OEU09429.1"/>
    </source>
</evidence>
<evidence type="ECO:0000256" key="1">
    <source>
        <dbReference type="SAM" id="MobiDB-lite"/>
    </source>
</evidence>
<sequence length="281" mass="31103">YHGVSKKGHAPYNPRKKNQDSMIMVEEPNTNSLIFCTLDGHGEHGDHVSIWFRDKLVKEMSTHPAWADDMKVAVADAIAKVEKELLKNYRIDAEFSGTTLSMAIVRDNHLTGVNIGDSRVVLGREKNGTIVPIEITHDHKPDTPKEKERILATGGRVFAVEYDDGIDGPPRVWLGHMDVPGLAMSRSLGDVVAHSAGVISEPDFTEFDLDPEADKFLVIATDGLWEFITNQETIEMVEGQVGPAQAVDTLVTEAGTRWMQEEQVIDDTTVIVANLFGWRSS</sequence>
<dbReference type="CDD" id="cd00143">
    <property type="entry name" value="PP2Cc"/>
    <property type="match status" value="1"/>
</dbReference>
<keyword evidence="4" id="KW-1185">Reference proteome</keyword>
<dbReference type="InParanoid" id="A0A1E7EUC1"/>
<dbReference type="SMART" id="SM00332">
    <property type="entry name" value="PP2Cc"/>
    <property type="match status" value="1"/>
</dbReference>
<feature type="non-terminal residue" evidence="3">
    <location>
        <position position="1"/>
    </location>
</feature>
<dbReference type="Proteomes" id="UP000095751">
    <property type="component" value="Unassembled WGS sequence"/>
</dbReference>
<dbReference type="SUPFAM" id="SSF81606">
    <property type="entry name" value="PP2C-like"/>
    <property type="match status" value="1"/>
</dbReference>
<protein>
    <submittedName>
        <fullName evidence="3">Protein serine/threonine phosphatase 2C</fullName>
    </submittedName>
</protein>
<feature type="region of interest" description="Disordered" evidence="1">
    <location>
        <begin position="1"/>
        <end position="21"/>
    </location>
</feature>
<dbReference type="FunCoup" id="A0A1E7EUC1">
    <property type="interactions" value="3"/>
</dbReference>
<dbReference type="OrthoDB" id="10264738at2759"/>
<feature type="domain" description="PPM-type phosphatase" evidence="2">
    <location>
        <begin position="1"/>
        <end position="275"/>
    </location>
</feature>
<gene>
    <name evidence="3" type="ORF">FRACYDRAFT_195198</name>
</gene>
<evidence type="ECO:0000313" key="4">
    <source>
        <dbReference type="Proteomes" id="UP000095751"/>
    </source>
</evidence>
<dbReference type="Pfam" id="PF00481">
    <property type="entry name" value="PP2C"/>
    <property type="match status" value="1"/>
</dbReference>
<dbReference type="KEGG" id="fcy:FRACYDRAFT_195198"/>
<dbReference type="InterPro" id="IPR001932">
    <property type="entry name" value="PPM-type_phosphatase-like_dom"/>
</dbReference>
<dbReference type="AlphaFoldDB" id="A0A1E7EUC1"/>
<proteinExistence type="predicted"/>
<dbReference type="EMBL" id="KV784375">
    <property type="protein sequence ID" value="OEU09429.1"/>
    <property type="molecule type" value="Genomic_DNA"/>
</dbReference>
<dbReference type="InterPro" id="IPR036457">
    <property type="entry name" value="PPM-type-like_dom_sf"/>
</dbReference>
<evidence type="ECO:0000259" key="2">
    <source>
        <dbReference type="PROSITE" id="PS51746"/>
    </source>
</evidence>
<accession>A0A1E7EUC1</accession>
<dbReference type="PANTHER" id="PTHR47992">
    <property type="entry name" value="PROTEIN PHOSPHATASE"/>
    <property type="match status" value="1"/>
</dbReference>
<reference evidence="3 4" key="1">
    <citation type="submission" date="2016-09" db="EMBL/GenBank/DDBJ databases">
        <title>Extensive genetic diversity and differential bi-allelic expression allows diatom success in the polar Southern Ocean.</title>
        <authorList>
            <consortium name="DOE Joint Genome Institute"/>
            <person name="Mock T."/>
            <person name="Otillar R.P."/>
            <person name="Strauss J."/>
            <person name="Dupont C."/>
            <person name="Frickenhaus S."/>
            <person name="Maumus F."/>
            <person name="Mcmullan M."/>
            <person name="Sanges R."/>
            <person name="Schmutz J."/>
            <person name="Toseland A."/>
            <person name="Valas R."/>
            <person name="Veluchamy A."/>
            <person name="Ward B.J."/>
            <person name="Allen A."/>
            <person name="Barry K."/>
            <person name="Falciatore A."/>
            <person name="Ferrante M."/>
            <person name="Fortunato A.E."/>
            <person name="Gloeckner G."/>
            <person name="Gruber A."/>
            <person name="Hipkin R."/>
            <person name="Janech M."/>
            <person name="Kroth P."/>
            <person name="Leese F."/>
            <person name="Lindquist E."/>
            <person name="Lyon B.R."/>
            <person name="Martin J."/>
            <person name="Mayer C."/>
            <person name="Parker M."/>
            <person name="Quesneville H."/>
            <person name="Raymond J."/>
            <person name="Uhlig C."/>
            <person name="Valentin K.U."/>
            <person name="Worden A.Z."/>
            <person name="Armbrust E.V."/>
            <person name="Bowler C."/>
            <person name="Green B."/>
            <person name="Moulton V."/>
            <person name="Van Oosterhout C."/>
            <person name="Grigoriev I."/>
        </authorList>
    </citation>
    <scope>NUCLEOTIDE SEQUENCE [LARGE SCALE GENOMIC DNA]</scope>
    <source>
        <strain evidence="3 4">CCMP1102</strain>
    </source>
</reference>
<dbReference type="InterPro" id="IPR015655">
    <property type="entry name" value="PP2C"/>
</dbReference>
<dbReference type="PROSITE" id="PS51746">
    <property type="entry name" value="PPM_2"/>
    <property type="match status" value="1"/>
</dbReference>